<gene>
    <name evidence="2" type="ORF">L207DRAFT_17786</name>
</gene>
<keyword evidence="3" id="KW-1185">Reference proteome</keyword>
<organism evidence="2 3">
    <name type="scientific">Hyaloscypha variabilis (strain UAMH 11265 / GT02V1 / F)</name>
    <name type="common">Meliniomyces variabilis</name>
    <dbReference type="NCBI Taxonomy" id="1149755"/>
    <lineage>
        <taxon>Eukaryota</taxon>
        <taxon>Fungi</taxon>
        <taxon>Dikarya</taxon>
        <taxon>Ascomycota</taxon>
        <taxon>Pezizomycotina</taxon>
        <taxon>Leotiomycetes</taxon>
        <taxon>Helotiales</taxon>
        <taxon>Hyaloscyphaceae</taxon>
        <taxon>Hyaloscypha</taxon>
        <taxon>Hyaloscypha variabilis</taxon>
    </lineage>
</organism>
<dbReference type="EMBL" id="KZ613937">
    <property type="protein sequence ID" value="PMD48823.1"/>
    <property type="molecule type" value="Genomic_DNA"/>
</dbReference>
<proteinExistence type="predicted"/>
<evidence type="ECO:0000313" key="3">
    <source>
        <dbReference type="Proteomes" id="UP000235786"/>
    </source>
</evidence>
<evidence type="ECO:0000256" key="1">
    <source>
        <dbReference type="SAM" id="Phobius"/>
    </source>
</evidence>
<keyword evidence="1" id="KW-0472">Membrane</keyword>
<dbReference type="Proteomes" id="UP000235786">
    <property type="component" value="Unassembled WGS sequence"/>
</dbReference>
<accession>A0A2J6SDH6</accession>
<keyword evidence="1" id="KW-0812">Transmembrane</keyword>
<feature type="transmembrane region" description="Helical" evidence="1">
    <location>
        <begin position="17"/>
        <end position="38"/>
    </location>
</feature>
<evidence type="ECO:0000313" key="2">
    <source>
        <dbReference type="EMBL" id="PMD48823.1"/>
    </source>
</evidence>
<name>A0A2J6SDH6_HYAVF</name>
<protein>
    <submittedName>
        <fullName evidence="2">Uncharacterized protein</fullName>
    </submittedName>
</protein>
<sequence>MVRRCFPVAKIAGSSPVWVVFFTSFYVLVFSFNVGLKLRMSWGCYLGEPGRCMGRLKKIGVFFLLYLGLCLSDSEMARTSLQAETH</sequence>
<dbReference type="AlphaFoldDB" id="A0A2J6SDH6"/>
<keyword evidence="1" id="KW-1133">Transmembrane helix</keyword>
<reference evidence="2 3" key="1">
    <citation type="submission" date="2016-04" db="EMBL/GenBank/DDBJ databases">
        <title>A degradative enzymes factory behind the ericoid mycorrhizal symbiosis.</title>
        <authorList>
            <consortium name="DOE Joint Genome Institute"/>
            <person name="Martino E."/>
            <person name="Morin E."/>
            <person name="Grelet G."/>
            <person name="Kuo A."/>
            <person name="Kohler A."/>
            <person name="Daghino S."/>
            <person name="Barry K."/>
            <person name="Choi C."/>
            <person name="Cichocki N."/>
            <person name="Clum A."/>
            <person name="Copeland A."/>
            <person name="Hainaut M."/>
            <person name="Haridas S."/>
            <person name="Labutti K."/>
            <person name="Lindquist E."/>
            <person name="Lipzen A."/>
            <person name="Khouja H.-R."/>
            <person name="Murat C."/>
            <person name="Ohm R."/>
            <person name="Olson A."/>
            <person name="Spatafora J."/>
            <person name="Veneault-Fourrey C."/>
            <person name="Henrissat B."/>
            <person name="Grigoriev I."/>
            <person name="Martin F."/>
            <person name="Perotto S."/>
        </authorList>
    </citation>
    <scope>NUCLEOTIDE SEQUENCE [LARGE SCALE GENOMIC DNA]</scope>
    <source>
        <strain evidence="2 3">F</strain>
    </source>
</reference>